<evidence type="ECO:0000313" key="4">
    <source>
        <dbReference type="Ensembl" id="ENSSHAP00000044941.1"/>
    </source>
</evidence>
<dbReference type="GO" id="GO:0045786">
    <property type="term" value="P:negative regulation of cell cycle"/>
    <property type="evidence" value="ECO:0007669"/>
    <property type="project" value="Ensembl"/>
</dbReference>
<dbReference type="GO" id="GO:0009411">
    <property type="term" value="P:response to UV"/>
    <property type="evidence" value="ECO:0007669"/>
    <property type="project" value="Ensembl"/>
</dbReference>
<keyword evidence="3" id="KW-0732">Signal</keyword>
<dbReference type="PANTHER" id="PTHR34179:SF1">
    <property type="entry name" value="TUMOR PROTEIN P53-INDUCIBLE PROTEIN 13"/>
    <property type="match status" value="1"/>
</dbReference>
<dbReference type="CTD" id="90313"/>
<keyword evidence="2" id="KW-1133">Transmembrane helix</keyword>
<proteinExistence type="predicted"/>
<dbReference type="AlphaFoldDB" id="A0A7N4PXD5"/>
<dbReference type="GO" id="GO:0009410">
    <property type="term" value="P:response to xenobiotic stimulus"/>
    <property type="evidence" value="ECO:0007669"/>
    <property type="project" value="Ensembl"/>
</dbReference>
<dbReference type="RefSeq" id="XP_031823579.1">
    <property type="nucleotide sequence ID" value="XM_031967719.1"/>
</dbReference>
<feature type="compositionally biased region" description="Basic residues" evidence="1">
    <location>
        <begin position="357"/>
        <end position="370"/>
    </location>
</feature>
<dbReference type="KEGG" id="shr:105750542"/>
<keyword evidence="2" id="KW-0472">Membrane</keyword>
<keyword evidence="5" id="KW-1185">Reference proteome</keyword>
<feature type="signal peptide" evidence="3">
    <location>
        <begin position="1"/>
        <end position="33"/>
    </location>
</feature>
<evidence type="ECO:0000256" key="3">
    <source>
        <dbReference type="SAM" id="SignalP"/>
    </source>
</evidence>
<dbReference type="GO" id="GO:0005737">
    <property type="term" value="C:cytoplasm"/>
    <property type="evidence" value="ECO:0007669"/>
    <property type="project" value="Ensembl"/>
</dbReference>
<protein>
    <submittedName>
        <fullName evidence="4">Tumor protein p53 inducible protein 13</fullName>
    </submittedName>
</protein>
<dbReference type="PANTHER" id="PTHR34179">
    <property type="entry name" value="TUMOR PROTEIN P53-INDUCIBLE PROTEIN 13"/>
    <property type="match status" value="1"/>
</dbReference>
<gene>
    <name evidence="4" type="primary">TP53I13</name>
</gene>
<organism evidence="4 5">
    <name type="scientific">Sarcophilus harrisii</name>
    <name type="common">Tasmanian devil</name>
    <name type="synonym">Sarcophilus laniarius</name>
    <dbReference type="NCBI Taxonomy" id="9305"/>
    <lineage>
        <taxon>Eukaryota</taxon>
        <taxon>Metazoa</taxon>
        <taxon>Chordata</taxon>
        <taxon>Craniata</taxon>
        <taxon>Vertebrata</taxon>
        <taxon>Euteleostomi</taxon>
        <taxon>Mammalia</taxon>
        <taxon>Metatheria</taxon>
        <taxon>Dasyuromorphia</taxon>
        <taxon>Dasyuridae</taxon>
        <taxon>Sarcophilus</taxon>
    </lineage>
</organism>
<dbReference type="GeneID" id="105750542"/>
<feature type="region of interest" description="Disordered" evidence="1">
    <location>
        <begin position="221"/>
        <end position="299"/>
    </location>
</feature>
<dbReference type="Ensembl" id="ENSSHAT00000026086.1">
    <property type="protein sequence ID" value="ENSSHAP00000044941.1"/>
    <property type="gene ID" value="ENSSHAG00000028979.1"/>
</dbReference>
<dbReference type="Proteomes" id="UP000007648">
    <property type="component" value="Unassembled WGS sequence"/>
</dbReference>
<dbReference type="GeneTree" id="ENSGT00390000008202"/>
<dbReference type="OrthoDB" id="5960270at2759"/>
<reference evidence="4" key="2">
    <citation type="submission" date="2025-08" db="UniProtKB">
        <authorList>
            <consortium name="Ensembl"/>
        </authorList>
    </citation>
    <scope>IDENTIFICATION</scope>
</reference>
<evidence type="ECO:0000256" key="1">
    <source>
        <dbReference type="SAM" id="MobiDB-lite"/>
    </source>
</evidence>
<reference evidence="4" key="3">
    <citation type="submission" date="2025-09" db="UniProtKB">
        <authorList>
            <consortium name="Ensembl"/>
        </authorList>
    </citation>
    <scope>IDENTIFICATION</scope>
</reference>
<feature type="chain" id="PRO_5029776288" evidence="3">
    <location>
        <begin position="34"/>
        <end position="397"/>
    </location>
</feature>
<dbReference type="FunCoup" id="A0A7N4PXD5">
    <property type="interactions" value="372"/>
</dbReference>
<feature type="compositionally biased region" description="Low complexity" evidence="1">
    <location>
        <begin position="286"/>
        <end position="299"/>
    </location>
</feature>
<keyword evidence="2" id="KW-0812">Transmembrane</keyword>
<feature type="region of interest" description="Disordered" evidence="1">
    <location>
        <begin position="357"/>
        <end position="397"/>
    </location>
</feature>
<dbReference type="InterPro" id="IPR021454">
    <property type="entry name" value="DUF3105"/>
</dbReference>
<feature type="compositionally biased region" description="Low complexity" evidence="1">
    <location>
        <begin position="221"/>
        <end position="237"/>
    </location>
</feature>
<accession>A0A7N4PXD5</accession>
<dbReference type="InParanoid" id="A0A7N4PXD5"/>
<evidence type="ECO:0000313" key="5">
    <source>
        <dbReference type="Proteomes" id="UP000007648"/>
    </source>
</evidence>
<name>A0A7N4PXD5_SARHA</name>
<dbReference type="Pfam" id="PF11303">
    <property type="entry name" value="DUF3105"/>
    <property type="match status" value="1"/>
</dbReference>
<sequence>MGAPRWLQPLSPPPALLLLLLLPPALLCGAARALRTVPPEPAPDRVRCPGELWPLPREVSPRVTKIWTGPGQGRNITFLYHPCAHPWLKLQFARLARGCVPRPQLIPHPGLTQQRPLVLVAWGTSLEMARAEPAWAAQWLKRRRRGKRRAWPLPSSAPWLHWAELTLGKGRLCPGGSVQALATAFALRSWRPPGAGIKSWGSEHVLGAKRRELRAALGSLSAAPAPGAPAHSSGPRGPLTHSPGEAGDSPGMASPGRGGESNDSRAAHGSPGGCVCPGQPSPAPRAAPSRPARAPTPRTEEAAWAATALTFLLVLLTLATLCTRLHRNFRRGESIYWGPPADSQDTVAAVLKRRLLAAGPRRPKRSRRRPLLPPGPDPEGGGLGPDRGSSDSDSSSA</sequence>
<evidence type="ECO:0000256" key="2">
    <source>
        <dbReference type="SAM" id="Phobius"/>
    </source>
</evidence>
<reference evidence="4 5" key="1">
    <citation type="journal article" date="2011" name="Proc. Natl. Acad. Sci. U.S.A.">
        <title>Genetic diversity and population structure of the endangered marsupial Sarcophilus harrisii (Tasmanian devil).</title>
        <authorList>
            <person name="Miller W."/>
            <person name="Hayes V.M."/>
            <person name="Ratan A."/>
            <person name="Petersen D.C."/>
            <person name="Wittekindt N.E."/>
            <person name="Miller J."/>
            <person name="Walenz B."/>
            <person name="Knight J."/>
            <person name="Qi J."/>
            <person name="Zhao F."/>
            <person name="Wang Q."/>
            <person name="Bedoya-Reina O.C."/>
            <person name="Katiyar N."/>
            <person name="Tomsho L.P."/>
            <person name="Kasson L.M."/>
            <person name="Hardie R.A."/>
            <person name="Woodbridge P."/>
            <person name="Tindall E.A."/>
            <person name="Bertelsen M.F."/>
            <person name="Dixon D."/>
            <person name="Pyecroft S."/>
            <person name="Helgen K.M."/>
            <person name="Lesk A.M."/>
            <person name="Pringle T.H."/>
            <person name="Patterson N."/>
            <person name="Zhang Y."/>
            <person name="Kreiss A."/>
            <person name="Woods G.M."/>
            <person name="Jones M.E."/>
            <person name="Schuster S.C."/>
        </authorList>
    </citation>
    <scope>NUCLEOTIDE SEQUENCE [LARGE SCALE GENOMIC DNA]</scope>
</reference>
<feature type="transmembrane region" description="Helical" evidence="2">
    <location>
        <begin position="302"/>
        <end position="322"/>
    </location>
</feature>